<name>A0ACC2TQJ1_9FUNG</name>
<dbReference type="EMBL" id="QTSX02002240">
    <property type="protein sequence ID" value="KAJ9076859.1"/>
    <property type="molecule type" value="Genomic_DNA"/>
</dbReference>
<reference evidence="1" key="1">
    <citation type="submission" date="2022-04" db="EMBL/GenBank/DDBJ databases">
        <title>Genome of the entomopathogenic fungus Entomophthora muscae.</title>
        <authorList>
            <person name="Elya C."/>
            <person name="Lovett B.R."/>
            <person name="Lee E."/>
            <person name="Macias A.M."/>
            <person name="Hajek A.E."/>
            <person name="De Bivort B.L."/>
            <person name="Kasson M.T."/>
            <person name="De Fine Licht H.H."/>
            <person name="Stajich J.E."/>
        </authorList>
    </citation>
    <scope>NUCLEOTIDE SEQUENCE</scope>
    <source>
        <strain evidence="1">Berkeley</strain>
    </source>
</reference>
<accession>A0ACC2TQJ1</accession>
<evidence type="ECO:0000313" key="1">
    <source>
        <dbReference type="EMBL" id="KAJ9076859.1"/>
    </source>
</evidence>
<evidence type="ECO:0000313" key="2">
    <source>
        <dbReference type="Proteomes" id="UP001165960"/>
    </source>
</evidence>
<proteinExistence type="predicted"/>
<gene>
    <name evidence="1" type="ORF">DSO57_1022178</name>
</gene>
<keyword evidence="2" id="KW-1185">Reference proteome</keyword>
<dbReference type="Proteomes" id="UP001165960">
    <property type="component" value="Unassembled WGS sequence"/>
</dbReference>
<sequence length="727" mass="81238">MSLVFEPSLLQDTQNSPRQVIFPPYQSVQTSPSTVEAQEDALNKPSQSYTQFTDNEPEQPDFDYIAGTDFAPLVFSSQSNSPPNLSSTSSPRNIDFHHDDKQTITDKDDALGLNRKPRFEKRFGHIPKSPNNKLPARLSGNTAEFHSDLGNSPLEPPSTQNVVKKIASDFSQLEAGSEPVWERCAQSINSARALTRFLRRRAALEEEYAKNMLKMIKLTVKEIESEDVKQGTYGKAFRATLSAHEEVGKVHLRFSTQISSLADELARAAKEKEALRKMQRETGTRLKKNLADSETTLEKVRVRYLQANEGWDRALVHKLEQSQIEADQAALALPGSNINNNRPTNAIVDAFNNIFAQPKNSENLRKHEEEAKTRAASTKRLYHQHLSVTNHMRHDYFFQQLPDLISESLAAVEEVDQTTKSYLDMYVSRFQNACQETSGIVASRDPEKGLRAVVGTIDLHTDNLEFFTSQLAMTRAVSRDPIVVSYYTMSPVAKSVLNPKVVYGLDLQEQLTRDNSVLPAIVVKCVAFIDKHGLNQEGIYRRSGSNSKINRIRDLFNLDAETVDLETLDAANEVDNVSGALKLYLRELPTAVVPSEYWSYFLSAHQNDDPASQIDSLKSAVKKLPLAHARLLAFLMFHLGRVAEFEAENKMSPSNLSIVFGPTLFSPAQSANAVEIMGHQVGVTMTILKHIEELFSDYLSFVQSFTESSVPPQPLDGVPPSPTSSEH</sequence>
<protein>
    <submittedName>
        <fullName evidence="1">Uncharacterized protein</fullName>
    </submittedName>
</protein>
<comment type="caution">
    <text evidence="1">The sequence shown here is derived from an EMBL/GenBank/DDBJ whole genome shotgun (WGS) entry which is preliminary data.</text>
</comment>
<organism evidence="1 2">
    <name type="scientific">Entomophthora muscae</name>
    <dbReference type="NCBI Taxonomy" id="34485"/>
    <lineage>
        <taxon>Eukaryota</taxon>
        <taxon>Fungi</taxon>
        <taxon>Fungi incertae sedis</taxon>
        <taxon>Zoopagomycota</taxon>
        <taxon>Entomophthoromycotina</taxon>
        <taxon>Entomophthoromycetes</taxon>
        <taxon>Entomophthorales</taxon>
        <taxon>Entomophthoraceae</taxon>
        <taxon>Entomophthora</taxon>
    </lineage>
</organism>